<evidence type="ECO:0000313" key="2">
    <source>
        <dbReference type="Proteomes" id="UP000196084"/>
    </source>
</evidence>
<gene>
    <name evidence="1" type="ORF">B2G88_18420</name>
</gene>
<comment type="caution">
    <text evidence="1">The sequence shown here is derived from an EMBL/GenBank/DDBJ whole genome shotgun (WGS) entry which is preliminary data.</text>
</comment>
<dbReference type="OrthoDB" id="385844at2157"/>
<proteinExistence type="predicted"/>
<dbReference type="Proteomes" id="UP000196084">
    <property type="component" value="Unassembled WGS sequence"/>
</dbReference>
<dbReference type="RefSeq" id="WP_054861959.1">
    <property type="nucleotide sequence ID" value="NZ_MWPH01000005.1"/>
</dbReference>
<protein>
    <submittedName>
        <fullName evidence="1">Uncharacterized protein</fullName>
    </submittedName>
</protein>
<keyword evidence="2" id="KW-1185">Reference proteome</keyword>
<accession>A0A202E3V3</accession>
<name>A0A202E3V3_9EURY</name>
<sequence>MSVLRRNITGHDILALREFISTDGPVTEDEIKHCFFPGDATESSISDKLKLITDAIGFLEETEQIVEETDGYRLHEGAASATSPQISILSGLYSQFGENGAYRDVLGYLASEDQTLANRKGELQDAMNGYSPDTGWNTTNLGYWERTMDCLGLITKVHGDDATMVFVLEYDLWRELLNNVCETRTTRLEDVLSNLHDVYVPVWTSGGTIAKHVQYGLAGLEEHSEIDLRKESDAGATYEVDSKGVNTIELTTQF</sequence>
<reference evidence="1 2" key="1">
    <citation type="submission" date="2017-02" db="EMBL/GenBank/DDBJ databases">
        <title>Natronthermophilus aegyptiacus gen. nov.,sp. nov., an aerobic, extremely halophilic alkalithermophilic archaeon isolated from the athalassohaline Wadi An Natrun, Egypt.</title>
        <authorList>
            <person name="Zhao B."/>
        </authorList>
    </citation>
    <scope>NUCLEOTIDE SEQUENCE [LARGE SCALE GENOMIC DNA]</scope>
    <source>
        <strain evidence="1 2">CGMCC 1.3597</strain>
    </source>
</reference>
<organism evidence="1 2">
    <name type="scientific">Natronolimnobius baerhuensis</name>
    <dbReference type="NCBI Taxonomy" id="253108"/>
    <lineage>
        <taxon>Archaea</taxon>
        <taxon>Methanobacteriati</taxon>
        <taxon>Methanobacteriota</taxon>
        <taxon>Stenosarchaea group</taxon>
        <taxon>Halobacteria</taxon>
        <taxon>Halobacteriales</taxon>
        <taxon>Natrialbaceae</taxon>
        <taxon>Natronolimnobius</taxon>
    </lineage>
</organism>
<dbReference type="EMBL" id="MWPH01000005">
    <property type="protein sequence ID" value="OVE82963.1"/>
    <property type="molecule type" value="Genomic_DNA"/>
</dbReference>
<evidence type="ECO:0000313" key="1">
    <source>
        <dbReference type="EMBL" id="OVE82963.1"/>
    </source>
</evidence>
<dbReference type="AlphaFoldDB" id="A0A202E3V3"/>